<dbReference type="Proteomes" id="UP001431783">
    <property type="component" value="Unassembled WGS sequence"/>
</dbReference>
<feature type="domain" description="EF-hand" evidence="3">
    <location>
        <begin position="100"/>
        <end position="135"/>
    </location>
</feature>
<evidence type="ECO:0000256" key="2">
    <source>
        <dbReference type="ARBA" id="ARBA00022837"/>
    </source>
</evidence>
<evidence type="ECO:0000313" key="4">
    <source>
        <dbReference type="EMBL" id="KAK9875171.1"/>
    </source>
</evidence>
<dbReference type="Gene3D" id="1.10.238.10">
    <property type="entry name" value="EF-hand"/>
    <property type="match status" value="2"/>
</dbReference>
<accession>A0AAW1TUD3</accession>
<dbReference type="AlphaFoldDB" id="A0AAW1TUD3"/>
<dbReference type="GO" id="GO:0016460">
    <property type="term" value="C:myosin II complex"/>
    <property type="evidence" value="ECO:0007669"/>
    <property type="project" value="TreeGrafter"/>
</dbReference>
<dbReference type="CDD" id="cd00051">
    <property type="entry name" value="EFh"/>
    <property type="match status" value="2"/>
</dbReference>
<name>A0AAW1TUD3_9CUCU</name>
<evidence type="ECO:0000259" key="3">
    <source>
        <dbReference type="PROSITE" id="PS50222"/>
    </source>
</evidence>
<protein>
    <recommendedName>
        <fullName evidence="3">EF-hand domain-containing protein</fullName>
    </recommendedName>
</protein>
<dbReference type="PROSITE" id="PS00018">
    <property type="entry name" value="EF_HAND_1"/>
    <property type="match status" value="2"/>
</dbReference>
<dbReference type="SUPFAM" id="SSF47473">
    <property type="entry name" value="EF-hand"/>
    <property type="match status" value="1"/>
</dbReference>
<keyword evidence="1" id="KW-0677">Repeat</keyword>
<gene>
    <name evidence="4" type="ORF">WA026_005963</name>
</gene>
<dbReference type="InterPro" id="IPR011992">
    <property type="entry name" value="EF-hand-dom_pair"/>
</dbReference>
<dbReference type="InterPro" id="IPR018247">
    <property type="entry name" value="EF_Hand_1_Ca_BS"/>
</dbReference>
<dbReference type="InterPro" id="IPR050230">
    <property type="entry name" value="CALM/Myosin/TropC-like"/>
</dbReference>
<dbReference type="GO" id="GO:0005509">
    <property type="term" value="F:calcium ion binding"/>
    <property type="evidence" value="ECO:0007669"/>
    <property type="project" value="InterPro"/>
</dbReference>
<sequence length="168" mass="19169">MAEDKTSEVEEEEFGQEELQEIEEAYNIYAIPTGMPADDDEEEPPRILGTHNLAAAMKDLGYEPTEAETFAMIDQVDPDKTGFIDFKTFIYLLRKNVKTMNEDDLRIAFAVFDKDGNGTISIPEIKYITLHLGLQYPPDEIEDMMREADGDGDGKISFEDFAYFMTRK</sequence>
<dbReference type="PANTHER" id="PTHR23048">
    <property type="entry name" value="MYOSIN LIGHT CHAIN 1, 3"/>
    <property type="match status" value="1"/>
</dbReference>
<dbReference type="FunFam" id="1.10.238.10:FF:000003">
    <property type="entry name" value="Calmodulin A"/>
    <property type="match status" value="1"/>
</dbReference>
<proteinExistence type="predicted"/>
<dbReference type="Pfam" id="PF13499">
    <property type="entry name" value="EF-hand_7"/>
    <property type="match status" value="1"/>
</dbReference>
<dbReference type="Pfam" id="PF13833">
    <property type="entry name" value="EF-hand_8"/>
    <property type="match status" value="1"/>
</dbReference>
<dbReference type="InterPro" id="IPR002048">
    <property type="entry name" value="EF_hand_dom"/>
</dbReference>
<keyword evidence="2" id="KW-0106">Calcium</keyword>
<reference evidence="4 5" key="1">
    <citation type="submission" date="2023-03" db="EMBL/GenBank/DDBJ databases">
        <title>Genome insight into feeding habits of ladybird beetles.</title>
        <authorList>
            <person name="Li H.-S."/>
            <person name="Huang Y.-H."/>
            <person name="Pang H."/>
        </authorList>
    </citation>
    <scope>NUCLEOTIDE SEQUENCE [LARGE SCALE GENOMIC DNA]</scope>
    <source>
        <strain evidence="4">SYSU_2023b</strain>
        <tissue evidence="4">Whole body</tissue>
    </source>
</reference>
<keyword evidence="5" id="KW-1185">Reference proteome</keyword>
<dbReference type="PROSITE" id="PS50222">
    <property type="entry name" value="EF_HAND_2"/>
    <property type="match status" value="3"/>
</dbReference>
<comment type="caution">
    <text evidence="4">The sequence shown here is derived from an EMBL/GenBank/DDBJ whole genome shotgun (WGS) entry which is preliminary data.</text>
</comment>
<evidence type="ECO:0000256" key="1">
    <source>
        <dbReference type="ARBA" id="ARBA00022737"/>
    </source>
</evidence>
<dbReference type="SMART" id="SM00054">
    <property type="entry name" value="EFh"/>
    <property type="match status" value="3"/>
</dbReference>
<organism evidence="4 5">
    <name type="scientific">Henosepilachna vigintioctopunctata</name>
    <dbReference type="NCBI Taxonomy" id="420089"/>
    <lineage>
        <taxon>Eukaryota</taxon>
        <taxon>Metazoa</taxon>
        <taxon>Ecdysozoa</taxon>
        <taxon>Arthropoda</taxon>
        <taxon>Hexapoda</taxon>
        <taxon>Insecta</taxon>
        <taxon>Pterygota</taxon>
        <taxon>Neoptera</taxon>
        <taxon>Endopterygota</taxon>
        <taxon>Coleoptera</taxon>
        <taxon>Polyphaga</taxon>
        <taxon>Cucujiformia</taxon>
        <taxon>Coccinelloidea</taxon>
        <taxon>Coccinellidae</taxon>
        <taxon>Epilachninae</taxon>
        <taxon>Epilachnini</taxon>
        <taxon>Henosepilachna</taxon>
    </lineage>
</organism>
<dbReference type="EMBL" id="JARQZJ010000032">
    <property type="protein sequence ID" value="KAK9875171.1"/>
    <property type="molecule type" value="Genomic_DNA"/>
</dbReference>
<feature type="domain" description="EF-hand" evidence="3">
    <location>
        <begin position="64"/>
        <end position="99"/>
    </location>
</feature>
<evidence type="ECO:0000313" key="5">
    <source>
        <dbReference type="Proteomes" id="UP001431783"/>
    </source>
</evidence>
<feature type="domain" description="EF-hand" evidence="3">
    <location>
        <begin position="136"/>
        <end position="168"/>
    </location>
</feature>
<dbReference type="PANTHER" id="PTHR23048:SF0">
    <property type="entry name" value="CALMODULIN LIKE 3"/>
    <property type="match status" value="1"/>
</dbReference>